<keyword evidence="3" id="KW-0813">Transport</keyword>
<evidence type="ECO:0000256" key="5">
    <source>
        <dbReference type="ARBA" id="ARBA00022692"/>
    </source>
</evidence>
<keyword evidence="7 10" id="KW-1133">Transmembrane helix</keyword>
<dbReference type="Proteomes" id="UP001140206">
    <property type="component" value="Chromosome 4"/>
</dbReference>
<evidence type="ECO:0000256" key="4">
    <source>
        <dbReference type="ARBA" id="ARBA00022538"/>
    </source>
</evidence>
<keyword evidence="6" id="KW-0630">Potassium</keyword>
<protein>
    <submittedName>
        <fullName evidence="13">Potassium transporter</fullName>
    </submittedName>
</protein>
<dbReference type="GO" id="GO:0016020">
    <property type="term" value="C:membrane"/>
    <property type="evidence" value="ECO:0007669"/>
    <property type="project" value="UniProtKB-SubCell"/>
</dbReference>
<gene>
    <name evidence="13" type="ORF">LUZ62_072580</name>
</gene>
<feature type="domain" description="K+ potassium transporter integral membrane" evidence="11">
    <location>
        <begin position="53"/>
        <end position="215"/>
    </location>
</feature>
<sequence>MSAEVESIESVPVSRKQSRARLPRIDSFLRGADRVTHAKVHGANDDWVRTLRLAFQSIGVVYGDIGTSPLYVYASTFTDGIKHQDDILGVLSLIIYSLILLPMLKYVFIVLWANDNGDGGTFALYSLISRYAKISLVPNQQAEDALVSNYHLERVTPELKRAHWLKEKLEKGLISKILIFACTILATSMVMGDGVLTPLISVISAVGGGLTEKVNLTTSMTMEFNPLKAAYLRKHPEDVAGTYYKSIPGPLYWPVFVVSVAAAIIASQAMISGAFAIVSQSQALGCFPRVKVVHTSKKYEGQVYIPEVNFALAVACIILTFLYKDTTKIGNAYGIAVTAVMFITTIFLTLVMLLIWRISILWIVLFFTIFGTAELIFLSSALYKFKQGGYFPIAVAGVLMSVMGIWHYVYVKKYWYELTHMVTKDKLEELTKRYTIGRIPGIGFLYSELAQGIPPIFAHLVKKVPYIHSVFVFVSVKNLPIPYVSSEERFIFRQAGPIEQRLFRCIARYGYNDEQEDANVFAASMIEQLKNYVHDETLFAETTEQQLNNENIRQRPVGQSTVHAEEILEQVAEPQTEQSEPEHIHESKQIYEQELANGVVYLLGETEVRAEPSSNIFKKILVNCFYNFLKKNFRQGEKVLLIPRDQILKVGMVYEI</sequence>
<proteinExistence type="inferred from homology"/>
<keyword evidence="14" id="KW-1185">Reference proteome</keyword>
<evidence type="ECO:0000256" key="3">
    <source>
        <dbReference type="ARBA" id="ARBA00022448"/>
    </source>
</evidence>
<feature type="transmembrane region" description="Helical" evidence="10">
    <location>
        <begin position="363"/>
        <end position="383"/>
    </location>
</feature>
<dbReference type="InterPro" id="IPR003855">
    <property type="entry name" value="K+_transporter"/>
</dbReference>
<keyword evidence="8" id="KW-0406">Ion transport</keyword>
<keyword evidence="5 10" id="KW-0812">Transmembrane</keyword>
<comment type="caution">
    <text evidence="13">The sequence shown here is derived from an EMBL/GenBank/DDBJ whole genome shotgun (WGS) entry which is preliminary data.</text>
</comment>
<comment type="subcellular location">
    <subcellularLocation>
        <location evidence="1">Membrane</location>
        <topology evidence="1">Multi-pass membrane protein</topology>
    </subcellularLocation>
</comment>
<feature type="domain" description="K+ potassium transporter C-terminal" evidence="12">
    <location>
        <begin position="440"/>
        <end position="656"/>
    </location>
</feature>
<dbReference type="InterPro" id="IPR053952">
    <property type="entry name" value="K_trans_C"/>
</dbReference>
<dbReference type="PANTHER" id="PTHR30540">
    <property type="entry name" value="OSMOTIC STRESS POTASSIUM TRANSPORTER"/>
    <property type="match status" value="1"/>
</dbReference>
<evidence type="ECO:0000259" key="12">
    <source>
        <dbReference type="Pfam" id="PF22776"/>
    </source>
</evidence>
<evidence type="ECO:0000256" key="6">
    <source>
        <dbReference type="ARBA" id="ARBA00022958"/>
    </source>
</evidence>
<evidence type="ECO:0000313" key="14">
    <source>
        <dbReference type="Proteomes" id="UP001140206"/>
    </source>
</evidence>
<reference evidence="13" key="1">
    <citation type="submission" date="2022-08" db="EMBL/GenBank/DDBJ databases">
        <authorList>
            <person name="Marques A."/>
        </authorList>
    </citation>
    <scope>NUCLEOTIDE SEQUENCE</scope>
    <source>
        <strain evidence="13">RhyPub2mFocal</strain>
        <tissue evidence="13">Leaves</tissue>
    </source>
</reference>
<dbReference type="Pfam" id="PF02705">
    <property type="entry name" value="K_trans"/>
    <property type="match status" value="2"/>
</dbReference>
<evidence type="ECO:0000256" key="7">
    <source>
        <dbReference type="ARBA" id="ARBA00022989"/>
    </source>
</evidence>
<name>A0AAV8D370_9POAL</name>
<evidence type="ECO:0000256" key="9">
    <source>
        <dbReference type="ARBA" id="ARBA00023136"/>
    </source>
</evidence>
<keyword evidence="9 10" id="KW-0472">Membrane</keyword>
<dbReference type="PANTHER" id="PTHR30540:SF116">
    <property type="entry name" value="POTASSIUM TRANSPORTER"/>
    <property type="match status" value="1"/>
</dbReference>
<evidence type="ECO:0000259" key="11">
    <source>
        <dbReference type="Pfam" id="PF02705"/>
    </source>
</evidence>
<evidence type="ECO:0000256" key="2">
    <source>
        <dbReference type="ARBA" id="ARBA00008440"/>
    </source>
</evidence>
<evidence type="ECO:0000256" key="10">
    <source>
        <dbReference type="SAM" id="Phobius"/>
    </source>
</evidence>
<evidence type="ECO:0000313" key="13">
    <source>
        <dbReference type="EMBL" id="KAJ4762205.1"/>
    </source>
</evidence>
<dbReference type="GO" id="GO:0015079">
    <property type="term" value="F:potassium ion transmembrane transporter activity"/>
    <property type="evidence" value="ECO:0007669"/>
    <property type="project" value="InterPro"/>
</dbReference>
<feature type="transmembrane region" description="Helical" evidence="10">
    <location>
        <begin position="251"/>
        <end position="278"/>
    </location>
</feature>
<evidence type="ECO:0000256" key="1">
    <source>
        <dbReference type="ARBA" id="ARBA00004141"/>
    </source>
</evidence>
<dbReference type="InterPro" id="IPR053951">
    <property type="entry name" value="K_trans_N"/>
</dbReference>
<dbReference type="EMBL" id="JAMFTS010000004">
    <property type="protein sequence ID" value="KAJ4762205.1"/>
    <property type="molecule type" value="Genomic_DNA"/>
</dbReference>
<feature type="transmembrane region" description="Helical" evidence="10">
    <location>
        <begin position="389"/>
        <end position="411"/>
    </location>
</feature>
<accession>A0AAV8D370</accession>
<evidence type="ECO:0000256" key="8">
    <source>
        <dbReference type="ARBA" id="ARBA00023065"/>
    </source>
</evidence>
<organism evidence="13 14">
    <name type="scientific">Rhynchospora pubera</name>
    <dbReference type="NCBI Taxonomy" id="906938"/>
    <lineage>
        <taxon>Eukaryota</taxon>
        <taxon>Viridiplantae</taxon>
        <taxon>Streptophyta</taxon>
        <taxon>Embryophyta</taxon>
        <taxon>Tracheophyta</taxon>
        <taxon>Spermatophyta</taxon>
        <taxon>Magnoliopsida</taxon>
        <taxon>Liliopsida</taxon>
        <taxon>Poales</taxon>
        <taxon>Cyperaceae</taxon>
        <taxon>Cyperoideae</taxon>
        <taxon>Rhynchosporeae</taxon>
        <taxon>Rhynchospora</taxon>
    </lineage>
</organism>
<feature type="domain" description="K+ potassium transporter integral membrane" evidence="11">
    <location>
        <begin position="229"/>
        <end position="426"/>
    </location>
</feature>
<feature type="transmembrane region" description="Helical" evidence="10">
    <location>
        <begin position="87"/>
        <end position="113"/>
    </location>
</feature>
<feature type="transmembrane region" description="Helical" evidence="10">
    <location>
        <begin position="303"/>
        <end position="323"/>
    </location>
</feature>
<dbReference type="AlphaFoldDB" id="A0AAV8D370"/>
<feature type="transmembrane region" description="Helical" evidence="10">
    <location>
        <begin position="335"/>
        <end position="356"/>
    </location>
</feature>
<feature type="transmembrane region" description="Helical" evidence="10">
    <location>
        <begin position="173"/>
        <end position="191"/>
    </location>
</feature>
<dbReference type="Pfam" id="PF22776">
    <property type="entry name" value="K_trans_C"/>
    <property type="match status" value="1"/>
</dbReference>
<keyword evidence="4" id="KW-0633">Potassium transport</keyword>
<comment type="similarity">
    <text evidence="2">Belongs to the HAK/KUP transporter (TC 2.A.72.3) family.</text>
</comment>